<protein>
    <recommendedName>
        <fullName evidence="6">Prolyl endopeptidase</fullName>
        <ecNumber evidence="6">3.4.21.-</ecNumber>
    </recommendedName>
</protein>
<comment type="caution">
    <text evidence="10">The sequence shown here is derived from an EMBL/GenBank/DDBJ whole genome shotgun (WGS) entry which is preliminary data.</text>
</comment>
<dbReference type="RefSeq" id="XP_005646555.1">
    <property type="nucleotide sequence ID" value="XM_005646498.1"/>
</dbReference>
<dbReference type="eggNOG" id="KOG2237">
    <property type="taxonomic scope" value="Eukaryota"/>
</dbReference>
<dbReference type="InterPro" id="IPR001375">
    <property type="entry name" value="Peptidase_S9_cat"/>
</dbReference>
<evidence type="ECO:0000313" key="11">
    <source>
        <dbReference type="Proteomes" id="UP000007264"/>
    </source>
</evidence>
<gene>
    <name evidence="10" type="ORF">COCSUDRAFT_24562</name>
</gene>
<accession>I0YUE2</accession>
<evidence type="ECO:0000259" key="8">
    <source>
        <dbReference type="Pfam" id="PF00326"/>
    </source>
</evidence>
<keyword evidence="7" id="KW-0732">Signal</keyword>
<dbReference type="PANTHER" id="PTHR42881:SF2">
    <property type="entry name" value="PROLYL ENDOPEPTIDASE"/>
    <property type="match status" value="1"/>
</dbReference>
<feature type="signal peptide" evidence="7">
    <location>
        <begin position="1"/>
        <end position="30"/>
    </location>
</feature>
<dbReference type="AlphaFoldDB" id="I0YUE2"/>
<dbReference type="FunFam" id="3.40.50.1820:FF:000005">
    <property type="entry name" value="Prolyl endopeptidase"/>
    <property type="match status" value="1"/>
</dbReference>
<evidence type="ECO:0000256" key="6">
    <source>
        <dbReference type="RuleBase" id="RU368024"/>
    </source>
</evidence>
<dbReference type="GO" id="GO:0070012">
    <property type="term" value="F:oligopeptidase activity"/>
    <property type="evidence" value="ECO:0007669"/>
    <property type="project" value="TreeGrafter"/>
</dbReference>
<dbReference type="GO" id="GO:0004252">
    <property type="term" value="F:serine-type endopeptidase activity"/>
    <property type="evidence" value="ECO:0007669"/>
    <property type="project" value="UniProtKB-UniRule"/>
</dbReference>
<dbReference type="Pfam" id="PF00326">
    <property type="entry name" value="Peptidase_S9"/>
    <property type="match status" value="1"/>
</dbReference>
<organism evidence="10 11">
    <name type="scientific">Coccomyxa subellipsoidea (strain C-169)</name>
    <name type="common">Green microalga</name>
    <dbReference type="NCBI Taxonomy" id="574566"/>
    <lineage>
        <taxon>Eukaryota</taxon>
        <taxon>Viridiplantae</taxon>
        <taxon>Chlorophyta</taxon>
        <taxon>core chlorophytes</taxon>
        <taxon>Trebouxiophyceae</taxon>
        <taxon>Trebouxiophyceae incertae sedis</taxon>
        <taxon>Coccomyxaceae</taxon>
        <taxon>Coccomyxa</taxon>
        <taxon>Coccomyxa subellipsoidea</taxon>
    </lineage>
</organism>
<dbReference type="GO" id="GO:0006508">
    <property type="term" value="P:proteolysis"/>
    <property type="evidence" value="ECO:0007669"/>
    <property type="project" value="UniProtKB-KW"/>
</dbReference>
<reference evidence="10 11" key="1">
    <citation type="journal article" date="2012" name="Genome Biol.">
        <title>The genome of the polar eukaryotic microalga coccomyxa subellipsoidea reveals traits of cold adaptation.</title>
        <authorList>
            <person name="Blanc G."/>
            <person name="Agarkova I."/>
            <person name="Grimwood J."/>
            <person name="Kuo A."/>
            <person name="Brueggeman A."/>
            <person name="Dunigan D."/>
            <person name="Gurnon J."/>
            <person name="Ladunga I."/>
            <person name="Lindquist E."/>
            <person name="Lucas S."/>
            <person name="Pangilinan J."/>
            <person name="Proschold T."/>
            <person name="Salamov A."/>
            <person name="Schmutz J."/>
            <person name="Weeks D."/>
            <person name="Yamada T."/>
            <person name="Claverie J.M."/>
            <person name="Grigoriev I."/>
            <person name="Van Etten J."/>
            <person name="Lomsadze A."/>
            <person name="Borodovsky M."/>
        </authorList>
    </citation>
    <scope>NUCLEOTIDE SEQUENCE [LARGE SCALE GENOMIC DNA]</scope>
    <source>
        <strain evidence="10 11">C-169</strain>
    </source>
</reference>
<comment type="similarity">
    <text evidence="2 6">Belongs to the peptidase S9A family.</text>
</comment>
<keyword evidence="11" id="KW-1185">Reference proteome</keyword>
<dbReference type="EMBL" id="AGSI01000011">
    <property type="protein sequence ID" value="EIE22011.1"/>
    <property type="molecule type" value="Genomic_DNA"/>
</dbReference>
<dbReference type="InterPro" id="IPR051167">
    <property type="entry name" value="Prolyl_oligopep/macrocyclase"/>
</dbReference>
<dbReference type="KEGG" id="csl:COCSUDRAFT_24562"/>
<proteinExistence type="inferred from homology"/>
<evidence type="ECO:0000256" key="2">
    <source>
        <dbReference type="ARBA" id="ARBA00005228"/>
    </source>
</evidence>
<dbReference type="PANTHER" id="PTHR42881">
    <property type="entry name" value="PROLYL ENDOPEPTIDASE"/>
    <property type="match status" value="1"/>
</dbReference>
<evidence type="ECO:0000256" key="7">
    <source>
        <dbReference type="SAM" id="SignalP"/>
    </source>
</evidence>
<evidence type="ECO:0000313" key="10">
    <source>
        <dbReference type="EMBL" id="EIE22011.1"/>
    </source>
</evidence>
<feature type="chain" id="PRO_5003636418" description="Prolyl endopeptidase" evidence="7">
    <location>
        <begin position="31"/>
        <end position="801"/>
    </location>
</feature>
<dbReference type="GeneID" id="17039996"/>
<dbReference type="GO" id="GO:0005829">
    <property type="term" value="C:cytosol"/>
    <property type="evidence" value="ECO:0007669"/>
    <property type="project" value="TreeGrafter"/>
</dbReference>
<feature type="domain" description="Peptidase S9A N-terminal" evidence="9">
    <location>
        <begin position="52"/>
        <end position="494"/>
    </location>
</feature>
<dbReference type="MEROPS" id="S09.001"/>
<sequence>MARARHQMAVWAGASLLALCCFCFCPGTAGQDNALPQGSVQSGLVVVPSQYPPVYREENETADFFGTIVSDPYRWLENTDSNETIAFMAAQNQLTESVLEECDTRSKFKDMMTEMYDFPKISCPFQRGQPGEVLRWYYSSNTGLQSQSVIYTQKTPDSEATVLLDPNNLSPDGTVALNDFAFSWDGSLVAYSIASGGSDWETIHVLQINNDTGAATVLNDTLNNVKFSSTAWSPDSKGFFYNQYPAPNITNFDARGTNTGANKDQQLWYHVVGTSQDEDVFVLAIPEQPTYSIGAGFTEPKDYLIITVSTGTEPTNKLWYMKVSDLPVSAKTGALDLSAYDRRKHDAKPLPLVKVIDTFEASYGIVANDGPIWTLTTDHDAPRNKLVRMNVTEGISPDTWQEILPEHEKDLMSGASALKGDAMVVTYMRDVATILQLRSLATGKLIRELPMPGYGSIKEMCGRRSLSEFYYSYQSMTDPGSTFLYDTATPEVDPKHISSVQIPGGYNADGLETTQVFVPSKDGKVKIPMFIVAKKSVTLDGTNPTFLYAYGGYGIVTEPTFSVSRLTYLLAYGGVYAIAGIRGGGEYGNDWWEEGHLLQKQNSFDDFASCAEYLHAAGYSSPGKLTIQGGSNGGLLMGAQITQRPDLYGAVISQVGVYDMLRYQLFTIGHAWMTEYGDPANKTDFEYMYKYSPLHNVRVPAGSHQYPAILLTTADHDDRVVPLHSYKFIATLQHTLAGYPGSPQRNPLLLRVDSKAGHGGGKPTGKVIEEYSDLYGFAAKAMNAKWILQKPQGTLPVEVVG</sequence>
<dbReference type="PRINTS" id="PR00862">
    <property type="entry name" value="PROLIGOPTASE"/>
</dbReference>
<dbReference type="Pfam" id="PF02897">
    <property type="entry name" value="Peptidase_S9_N"/>
    <property type="match status" value="1"/>
</dbReference>
<dbReference type="SUPFAM" id="SSF50993">
    <property type="entry name" value="Peptidase/esterase 'gauge' domain"/>
    <property type="match status" value="1"/>
</dbReference>
<evidence type="ECO:0000256" key="5">
    <source>
        <dbReference type="ARBA" id="ARBA00022825"/>
    </source>
</evidence>
<name>I0YUE2_COCSC</name>
<dbReference type="OrthoDB" id="248387at2759"/>
<evidence type="ECO:0000256" key="3">
    <source>
        <dbReference type="ARBA" id="ARBA00022670"/>
    </source>
</evidence>
<keyword evidence="5 6" id="KW-0720">Serine protease</keyword>
<dbReference type="FunFam" id="2.130.10.120:FF:000001">
    <property type="entry name" value="Prolyl endopeptidase"/>
    <property type="match status" value="1"/>
</dbReference>
<dbReference type="InterPro" id="IPR002470">
    <property type="entry name" value="Peptidase_S9A"/>
</dbReference>
<dbReference type="Proteomes" id="UP000007264">
    <property type="component" value="Unassembled WGS sequence"/>
</dbReference>
<evidence type="ECO:0000256" key="1">
    <source>
        <dbReference type="ARBA" id="ARBA00001070"/>
    </source>
</evidence>
<comment type="catalytic activity">
    <reaction evidence="1">
        <text>Hydrolysis of Pro-|-Xaa &gt;&gt; Ala-|-Xaa in oligopeptides.</text>
        <dbReference type="EC" id="3.4.21.26"/>
    </reaction>
</comment>
<feature type="domain" description="Peptidase S9 prolyl oligopeptidase catalytic" evidence="8">
    <location>
        <begin position="560"/>
        <end position="783"/>
    </location>
</feature>
<evidence type="ECO:0000256" key="4">
    <source>
        <dbReference type="ARBA" id="ARBA00022801"/>
    </source>
</evidence>
<keyword evidence="4 6" id="KW-0378">Hydrolase</keyword>
<dbReference type="Gene3D" id="2.130.10.120">
    <property type="entry name" value="Prolyl oligopeptidase, N-terminal domain"/>
    <property type="match status" value="1"/>
</dbReference>
<dbReference type="InterPro" id="IPR029058">
    <property type="entry name" value="AB_hydrolase_fold"/>
</dbReference>
<dbReference type="Gene3D" id="3.40.50.1820">
    <property type="entry name" value="alpha/beta hydrolase"/>
    <property type="match status" value="1"/>
</dbReference>
<dbReference type="InterPro" id="IPR023302">
    <property type="entry name" value="Pept_S9A_N"/>
</dbReference>
<dbReference type="EC" id="3.4.21.-" evidence="6"/>
<dbReference type="SUPFAM" id="SSF53474">
    <property type="entry name" value="alpha/beta-Hydrolases"/>
    <property type="match status" value="1"/>
</dbReference>
<evidence type="ECO:0000259" key="9">
    <source>
        <dbReference type="Pfam" id="PF02897"/>
    </source>
</evidence>
<keyword evidence="3 6" id="KW-0645">Protease</keyword>